<dbReference type="PANTHER" id="PTHR46401">
    <property type="entry name" value="GLYCOSYLTRANSFERASE WBBK-RELATED"/>
    <property type="match status" value="1"/>
</dbReference>
<keyword evidence="1 4" id="KW-0808">Transferase</keyword>
<accession>A0A1Y6K5S5</accession>
<dbReference type="InterPro" id="IPR028098">
    <property type="entry name" value="Glyco_trans_4-like_N"/>
</dbReference>
<dbReference type="SUPFAM" id="SSF53756">
    <property type="entry name" value="UDP-Glycosyltransferase/glycogen phosphorylase"/>
    <property type="match status" value="1"/>
</dbReference>
<dbReference type="GO" id="GO:0016757">
    <property type="term" value="F:glycosyltransferase activity"/>
    <property type="evidence" value="ECO:0007669"/>
    <property type="project" value="InterPro"/>
</dbReference>
<dbReference type="Pfam" id="PF00534">
    <property type="entry name" value="Glycos_transf_1"/>
    <property type="match status" value="1"/>
</dbReference>
<dbReference type="EMBL" id="LT859958">
    <property type="protein sequence ID" value="SMX54197.1"/>
    <property type="molecule type" value="Genomic_DNA"/>
</dbReference>
<evidence type="ECO:0000259" key="3">
    <source>
        <dbReference type="Pfam" id="PF13439"/>
    </source>
</evidence>
<evidence type="ECO:0000313" key="5">
    <source>
        <dbReference type="Proteomes" id="UP000195514"/>
    </source>
</evidence>
<dbReference type="AlphaFoldDB" id="A0A1Y6K5S5"/>
<dbReference type="GO" id="GO:0009103">
    <property type="term" value="P:lipopolysaccharide biosynthetic process"/>
    <property type="evidence" value="ECO:0007669"/>
    <property type="project" value="TreeGrafter"/>
</dbReference>
<keyword evidence="5" id="KW-1185">Reference proteome</keyword>
<evidence type="ECO:0000313" key="4">
    <source>
        <dbReference type="EMBL" id="SMX54197.1"/>
    </source>
</evidence>
<feature type="domain" description="Glycosyl transferase family 1" evidence="2">
    <location>
        <begin position="313"/>
        <end position="416"/>
    </location>
</feature>
<evidence type="ECO:0000259" key="2">
    <source>
        <dbReference type="Pfam" id="PF00534"/>
    </source>
</evidence>
<dbReference type="Proteomes" id="UP000195514">
    <property type="component" value="Chromosome I"/>
</dbReference>
<dbReference type="KEGG" id="abat:CFX1CAM_1132"/>
<dbReference type="Gene3D" id="3.40.50.2000">
    <property type="entry name" value="Glycogen Phosphorylase B"/>
    <property type="match status" value="2"/>
</dbReference>
<proteinExistence type="predicted"/>
<sequence>MNPILIQHPLKILQVNTVEKEGGAAVIAWNLYKAYAQKGYYSYYSVGKKQSSDDLVIQIPELSLTTILTRLEAKFAPFCRISELVKKIQKGQKSHRQEQGWENFHFPGSRKILQLHPLQPDIVHLHNLHGGFFDLRYLAQLSHKKPVIITMHDMWLITGHCAHPMECKRWQSGCGDCPDLLRYPPILADGTARNLHRKQRIYRRSNLYLATPSQWLMDQVEKSVITTGVIDARVINNGIDTRLFKPAPKEQARLALSLPMDARILMFVSAKKIKNHPFKDYRTISESLQIVEKKVEPSLPVLLLALGQEGQTEKKGNVEIRFLPYVKERSDMALIYQAADLYVHAAKADVFPNSVLEALACGTPVVATAVGGIPEQVEDGQSGILTKPADPNDMANAILSLLENDPLRSKMGNFAAEIVQKKFTLDHQVKQYLEWYQQILESRYQHVLSKN</sequence>
<feature type="domain" description="Glycosyltransferase subfamily 4-like N-terminal" evidence="3">
    <location>
        <begin position="102"/>
        <end position="242"/>
    </location>
</feature>
<dbReference type="InterPro" id="IPR001296">
    <property type="entry name" value="Glyco_trans_1"/>
</dbReference>
<dbReference type="PANTHER" id="PTHR46401:SF2">
    <property type="entry name" value="GLYCOSYLTRANSFERASE WBBK-RELATED"/>
    <property type="match status" value="1"/>
</dbReference>
<name>A0A1Y6K5S5_9CHLR</name>
<reference evidence="5" key="1">
    <citation type="submission" date="2017-05" db="EMBL/GenBank/DDBJ databases">
        <authorList>
            <person name="Kirkegaard R."/>
            <person name="Mcilroy J S."/>
        </authorList>
    </citation>
    <scope>NUCLEOTIDE SEQUENCE [LARGE SCALE GENOMIC DNA]</scope>
</reference>
<dbReference type="Pfam" id="PF13439">
    <property type="entry name" value="Glyco_transf_4"/>
    <property type="match status" value="1"/>
</dbReference>
<gene>
    <name evidence="4" type="ORF">CFX1CAM_1132</name>
</gene>
<evidence type="ECO:0000256" key="1">
    <source>
        <dbReference type="ARBA" id="ARBA00022679"/>
    </source>
</evidence>
<protein>
    <submittedName>
        <fullName evidence="4">Glycosyl transferase group 1</fullName>
    </submittedName>
</protein>
<organism evidence="4 5">
    <name type="scientific">Candidatus Brevifilum fermentans</name>
    <dbReference type="NCBI Taxonomy" id="1986204"/>
    <lineage>
        <taxon>Bacteria</taxon>
        <taxon>Bacillati</taxon>
        <taxon>Chloroflexota</taxon>
        <taxon>Anaerolineae</taxon>
        <taxon>Anaerolineales</taxon>
        <taxon>Anaerolineaceae</taxon>
        <taxon>Candidatus Brevifilum</taxon>
    </lineage>
</organism>